<gene>
    <name evidence="3" type="primary">LOC115740819</name>
</gene>
<reference evidence="3" key="1">
    <citation type="submission" date="2025-08" db="UniProtKB">
        <authorList>
            <consortium name="RefSeq"/>
        </authorList>
    </citation>
    <scope>IDENTIFICATION</scope>
    <source>
        <tissue evidence="3">Leaf</tissue>
    </source>
</reference>
<evidence type="ECO:0000313" key="2">
    <source>
        <dbReference type="Proteomes" id="UP000827889"/>
    </source>
</evidence>
<dbReference type="Proteomes" id="UP000827889">
    <property type="component" value="Chromosome 9"/>
</dbReference>
<accession>A0A8B8P6M4</accession>
<dbReference type="PANTHER" id="PTHR33978">
    <property type="entry name" value="SERINE/THREONINE-KINASE"/>
    <property type="match status" value="1"/>
</dbReference>
<dbReference type="GeneID" id="115740819"/>
<feature type="region of interest" description="Disordered" evidence="1">
    <location>
        <begin position="1"/>
        <end position="20"/>
    </location>
</feature>
<sequence length="175" mass="19366">MRKTEKSLESSEQKRLDRPSSVVWDCGSALYDSFELKSFKRQLDSAISARTLSMPHLPDRRAFPLPPPPPAAQQQQQQQPQPKPTASTAAKKHSRISRSIQKLLRSVFKPKPSSPPAFGIGNRYSSVVGEGLCLAYDKSGALTTILESPEAECLGKLSPEMDRFVRKTASEEVRA</sequence>
<keyword evidence="2" id="KW-1185">Reference proteome</keyword>
<evidence type="ECO:0000256" key="1">
    <source>
        <dbReference type="SAM" id="MobiDB-lite"/>
    </source>
</evidence>
<dbReference type="RefSeq" id="XP_030530274.2">
    <property type="nucleotide sequence ID" value="XM_030674414.2"/>
</dbReference>
<proteinExistence type="predicted"/>
<organism evidence="2 3">
    <name type="scientific">Rhodamnia argentea</name>
    <dbReference type="NCBI Taxonomy" id="178133"/>
    <lineage>
        <taxon>Eukaryota</taxon>
        <taxon>Viridiplantae</taxon>
        <taxon>Streptophyta</taxon>
        <taxon>Embryophyta</taxon>
        <taxon>Tracheophyta</taxon>
        <taxon>Spermatophyta</taxon>
        <taxon>Magnoliopsida</taxon>
        <taxon>eudicotyledons</taxon>
        <taxon>Gunneridae</taxon>
        <taxon>Pentapetalae</taxon>
        <taxon>rosids</taxon>
        <taxon>malvids</taxon>
        <taxon>Myrtales</taxon>
        <taxon>Myrtaceae</taxon>
        <taxon>Myrtoideae</taxon>
        <taxon>Myrteae</taxon>
        <taxon>Australasian group</taxon>
        <taxon>Rhodamnia</taxon>
    </lineage>
</organism>
<dbReference type="PANTHER" id="PTHR33978:SF4">
    <property type="entry name" value="SERINE_THREONINE-KINASE"/>
    <property type="match status" value="1"/>
</dbReference>
<protein>
    <submittedName>
        <fullName evidence="3">Uncharacterized protein LOC115740819</fullName>
    </submittedName>
</protein>
<feature type="region of interest" description="Disordered" evidence="1">
    <location>
        <begin position="55"/>
        <end position="96"/>
    </location>
</feature>
<feature type="compositionally biased region" description="Basic and acidic residues" evidence="1">
    <location>
        <begin position="1"/>
        <end position="18"/>
    </location>
</feature>
<evidence type="ECO:0000313" key="3">
    <source>
        <dbReference type="RefSeq" id="XP_030530274.2"/>
    </source>
</evidence>
<dbReference type="AlphaFoldDB" id="A0A8B8P6M4"/>
<name>A0A8B8P6M4_9MYRT</name>
<dbReference type="KEGG" id="rarg:115740819"/>